<accession>A0ABS7YCS9</accession>
<keyword evidence="3" id="KW-1185">Reference proteome</keyword>
<dbReference type="RefSeq" id="WP_225239164.1">
    <property type="nucleotide sequence ID" value="NZ_JAHYBX010000005.1"/>
</dbReference>
<dbReference type="Proteomes" id="UP001198602">
    <property type="component" value="Unassembled WGS sequence"/>
</dbReference>
<name>A0ABS7YCS9_9BURK</name>
<evidence type="ECO:0000313" key="2">
    <source>
        <dbReference type="EMBL" id="MCA1856902.1"/>
    </source>
</evidence>
<evidence type="ECO:0000256" key="1">
    <source>
        <dbReference type="SAM" id="SignalP"/>
    </source>
</evidence>
<keyword evidence="1" id="KW-0732">Signal</keyword>
<comment type="caution">
    <text evidence="2">The sequence shown here is derived from an EMBL/GenBank/DDBJ whole genome shotgun (WGS) entry which is preliminary data.</text>
</comment>
<evidence type="ECO:0000313" key="3">
    <source>
        <dbReference type="Proteomes" id="UP001198602"/>
    </source>
</evidence>
<sequence length="183" mass="18927">MKPALSGLALALALARAWSLPVMAGETMPAHLTGVWGTAESLDAGTTAQAELYLEADGFGLLIGSSPPGVFTAGPDKGKPVGRITMGLPFRARLEEGTLVVLPFNPGNPDDTGPTTRCRYQAVDAVLHCTTSGHGTLLLKQRSAPIDAKMAGIIDEMRIALRAHAGKASALRPAPAPVSARLP</sequence>
<protein>
    <submittedName>
        <fullName evidence="2">Uncharacterized protein</fullName>
    </submittedName>
</protein>
<dbReference type="EMBL" id="JAHYBX010000005">
    <property type="protein sequence ID" value="MCA1856902.1"/>
    <property type="molecule type" value="Genomic_DNA"/>
</dbReference>
<gene>
    <name evidence="2" type="ORF">LE190_13335</name>
</gene>
<organism evidence="2 3">
    <name type="scientific">Massilia hydrophila</name>
    <dbReference type="NCBI Taxonomy" id="3044279"/>
    <lineage>
        <taxon>Bacteria</taxon>
        <taxon>Pseudomonadati</taxon>
        <taxon>Pseudomonadota</taxon>
        <taxon>Betaproteobacteria</taxon>
        <taxon>Burkholderiales</taxon>
        <taxon>Oxalobacteraceae</taxon>
        <taxon>Telluria group</taxon>
        <taxon>Massilia</taxon>
    </lineage>
</organism>
<proteinExistence type="predicted"/>
<feature type="signal peptide" evidence="1">
    <location>
        <begin position="1"/>
        <end position="24"/>
    </location>
</feature>
<reference evidence="2 3" key="1">
    <citation type="submission" date="2021-07" db="EMBL/GenBank/DDBJ databases">
        <title>Characterization of Violacein-producing bacteria and related species.</title>
        <authorList>
            <person name="Wilson H.S."/>
            <person name="De Leon M.E."/>
        </authorList>
    </citation>
    <scope>NUCLEOTIDE SEQUENCE [LARGE SCALE GENOMIC DNA]</scope>
    <source>
        <strain evidence="2 3">HSC-2F05</strain>
    </source>
</reference>
<feature type="chain" id="PRO_5046938287" evidence="1">
    <location>
        <begin position="25"/>
        <end position="183"/>
    </location>
</feature>